<keyword evidence="3" id="KW-1185">Reference proteome</keyword>
<evidence type="ECO:0000313" key="2">
    <source>
        <dbReference type="EMBL" id="CAF4535153.1"/>
    </source>
</evidence>
<organism evidence="1 3">
    <name type="scientific">Didymodactylos carnosus</name>
    <dbReference type="NCBI Taxonomy" id="1234261"/>
    <lineage>
        <taxon>Eukaryota</taxon>
        <taxon>Metazoa</taxon>
        <taxon>Spiralia</taxon>
        <taxon>Gnathifera</taxon>
        <taxon>Rotifera</taxon>
        <taxon>Eurotatoria</taxon>
        <taxon>Bdelloidea</taxon>
        <taxon>Philodinida</taxon>
        <taxon>Philodinidae</taxon>
        <taxon>Didymodactylos</taxon>
    </lineage>
</organism>
<protein>
    <submittedName>
        <fullName evidence="1">Uncharacterized protein</fullName>
    </submittedName>
</protein>
<accession>A0A816D9W2</accession>
<gene>
    <name evidence="1" type="ORF">GPM918_LOCUS44487</name>
    <name evidence="2" type="ORF">SRO942_LOCUS46360</name>
</gene>
<proteinExistence type="predicted"/>
<sequence length="139" mass="16371">EESIIGHLKRLSGNVNCSLKEITNAYRILQECFQTLTHQHLQLIKIAVECSNVIHMMKKSDLYSQHGRRRFQELRDNLTTQFQLQELNNMILNSWIISYTLIEPFMFKAKNFDDFVLRLAQITNLEESSLNHIKGKFQS</sequence>
<feature type="non-terminal residue" evidence="1">
    <location>
        <position position="1"/>
    </location>
</feature>
<comment type="caution">
    <text evidence="1">The sequence shown here is derived from an EMBL/GenBank/DDBJ whole genome shotgun (WGS) entry which is preliminary data.</text>
</comment>
<name>A0A816D9W2_9BILA</name>
<reference evidence="1" key="1">
    <citation type="submission" date="2021-02" db="EMBL/GenBank/DDBJ databases">
        <authorList>
            <person name="Nowell W R."/>
        </authorList>
    </citation>
    <scope>NUCLEOTIDE SEQUENCE</scope>
</reference>
<evidence type="ECO:0000313" key="3">
    <source>
        <dbReference type="Proteomes" id="UP000663829"/>
    </source>
</evidence>
<dbReference type="Proteomes" id="UP000681722">
    <property type="component" value="Unassembled WGS sequence"/>
</dbReference>
<dbReference type="EMBL" id="CAJOBC010112418">
    <property type="protein sequence ID" value="CAF4535153.1"/>
    <property type="molecule type" value="Genomic_DNA"/>
</dbReference>
<dbReference type="OrthoDB" id="10030610at2759"/>
<dbReference type="EMBL" id="CAJNOQ010044362">
    <property type="protein sequence ID" value="CAF1633171.1"/>
    <property type="molecule type" value="Genomic_DNA"/>
</dbReference>
<evidence type="ECO:0000313" key="1">
    <source>
        <dbReference type="EMBL" id="CAF1633171.1"/>
    </source>
</evidence>
<dbReference type="Proteomes" id="UP000663829">
    <property type="component" value="Unassembled WGS sequence"/>
</dbReference>
<dbReference type="AlphaFoldDB" id="A0A816D9W2"/>